<dbReference type="EMBL" id="KZ821237">
    <property type="protein sequence ID" value="PYH44471.1"/>
    <property type="molecule type" value="Genomic_DNA"/>
</dbReference>
<gene>
    <name evidence="2" type="ORF">BP01DRAFT_83646</name>
</gene>
<feature type="transmembrane region" description="Helical" evidence="1">
    <location>
        <begin position="64"/>
        <end position="87"/>
    </location>
</feature>
<keyword evidence="1" id="KW-0812">Transmembrane</keyword>
<proteinExistence type="predicted"/>
<sequence length="92" mass="10284">MIICVFPLSIPFVIPCHVFVSCLFPNGGLARIFEAEFRSHEYGGCARFSYVQDRGTVRWDGSKLLISAFGFGVVSPGLSVPLCFFFVSYRLH</sequence>
<protein>
    <submittedName>
        <fullName evidence="2">Uncharacterized protein</fullName>
    </submittedName>
</protein>
<dbReference type="Proteomes" id="UP000248349">
    <property type="component" value="Unassembled WGS sequence"/>
</dbReference>
<name>A0A318ZAJ9_9EURO</name>
<keyword evidence="1" id="KW-1133">Transmembrane helix</keyword>
<evidence type="ECO:0000313" key="2">
    <source>
        <dbReference type="EMBL" id="PYH44471.1"/>
    </source>
</evidence>
<evidence type="ECO:0000256" key="1">
    <source>
        <dbReference type="SAM" id="Phobius"/>
    </source>
</evidence>
<accession>A0A318ZAJ9</accession>
<dbReference type="RefSeq" id="XP_025430453.1">
    <property type="nucleotide sequence ID" value="XM_025580155.1"/>
</dbReference>
<evidence type="ECO:0000313" key="3">
    <source>
        <dbReference type="Proteomes" id="UP000248349"/>
    </source>
</evidence>
<dbReference type="GeneID" id="37081384"/>
<organism evidence="2 3">
    <name type="scientific">Aspergillus saccharolyticus JOP 1030-1</name>
    <dbReference type="NCBI Taxonomy" id="1450539"/>
    <lineage>
        <taxon>Eukaryota</taxon>
        <taxon>Fungi</taxon>
        <taxon>Dikarya</taxon>
        <taxon>Ascomycota</taxon>
        <taxon>Pezizomycotina</taxon>
        <taxon>Eurotiomycetes</taxon>
        <taxon>Eurotiomycetidae</taxon>
        <taxon>Eurotiales</taxon>
        <taxon>Aspergillaceae</taxon>
        <taxon>Aspergillus</taxon>
        <taxon>Aspergillus subgen. Circumdati</taxon>
    </lineage>
</organism>
<reference evidence="2 3" key="1">
    <citation type="submission" date="2016-12" db="EMBL/GenBank/DDBJ databases">
        <title>The genomes of Aspergillus section Nigri reveals drivers in fungal speciation.</title>
        <authorList>
            <consortium name="DOE Joint Genome Institute"/>
            <person name="Vesth T.C."/>
            <person name="Nybo J."/>
            <person name="Theobald S."/>
            <person name="Brandl J."/>
            <person name="Frisvad J.C."/>
            <person name="Nielsen K.F."/>
            <person name="Lyhne E.K."/>
            <person name="Kogle M.E."/>
            <person name="Kuo A."/>
            <person name="Riley R."/>
            <person name="Clum A."/>
            <person name="Nolan M."/>
            <person name="Lipzen A."/>
            <person name="Salamov A."/>
            <person name="Henrissat B."/>
            <person name="Wiebenga A."/>
            <person name="De Vries R.P."/>
            <person name="Grigoriev I.V."/>
            <person name="Mortensen U.H."/>
            <person name="Andersen M.R."/>
            <person name="Baker S.E."/>
        </authorList>
    </citation>
    <scope>NUCLEOTIDE SEQUENCE [LARGE SCALE GENOMIC DNA]</scope>
    <source>
        <strain evidence="2 3">JOP 1030-1</strain>
    </source>
</reference>
<keyword evidence="1" id="KW-0472">Membrane</keyword>
<dbReference type="AlphaFoldDB" id="A0A318ZAJ9"/>
<keyword evidence="3" id="KW-1185">Reference proteome</keyword>